<dbReference type="PROSITE" id="PS01021">
    <property type="entry name" value="COPROGEN_OXIDASE"/>
    <property type="match status" value="1"/>
</dbReference>
<dbReference type="PRINTS" id="PR00073">
    <property type="entry name" value="COPRGNOXDASE"/>
</dbReference>
<evidence type="ECO:0000313" key="9">
    <source>
        <dbReference type="Proteomes" id="UP000002221"/>
    </source>
</evidence>
<sequence length="327" mass="37990">MMMDDHARVNRLREEPRTDIPMAHRVQRFVEALQRHICKAIEDVDGAAQFRRDPWKYREGGGGLTCVLENGAVFEKAGVNTSAIWGQLTERAARAIGVHPAPFFATGLSLVIHPRSPYVPSVHANFRYFALGDDLFHPEDQWFGGGADLTPYYPFLEDVQHFHRVWKEVCDRHPGVADYARFKAACDAYFYLPHRGEMRGVGGIFYDYLRDDPEGAFFFTREAGRAFLRSYLPIVERRRDMPYGERERHFQLLRRGRYVEFNLIYDRGTRFGLESNGRTESILMSLPPEVRWQYDWRPVPGSPEEAALWFFQPRDWLALTEADVPQP</sequence>
<dbReference type="PIRSF" id="PIRSF000166">
    <property type="entry name" value="Coproporphyri_ox"/>
    <property type="match status" value="1"/>
</dbReference>
<proteinExistence type="inferred from homology"/>
<evidence type="ECO:0000256" key="1">
    <source>
        <dbReference type="ARBA" id="ARBA00005168"/>
    </source>
</evidence>
<dbReference type="SUPFAM" id="SSF102886">
    <property type="entry name" value="Coproporphyrinogen III oxidase"/>
    <property type="match status" value="1"/>
</dbReference>
<dbReference type="InterPro" id="IPR036406">
    <property type="entry name" value="Coprogen_oxidase_aer_sf"/>
</dbReference>
<evidence type="ECO:0000256" key="3">
    <source>
        <dbReference type="ARBA" id="ARBA00011738"/>
    </source>
</evidence>
<dbReference type="EC" id="1.3.3.3" evidence="4"/>
<protein>
    <recommendedName>
        <fullName evidence="4">coproporphyrinogen oxidase</fullName>
        <ecNumber evidence="4">1.3.3.3</ecNumber>
    </recommendedName>
</protein>
<dbReference type="HOGENOM" id="CLU_026169_0_1_10"/>
<comment type="pathway">
    <text evidence="1">Porphyrin-containing compound metabolism; protoporphyrin-IX biosynthesis; protoporphyrinogen-IX from coproporphyrinogen-III (O2 route): step 1/1.</text>
</comment>
<evidence type="ECO:0000256" key="5">
    <source>
        <dbReference type="ARBA" id="ARBA00023002"/>
    </source>
</evidence>
<keyword evidence="6" id="KW-0350">Heme biosynthesis</keyword>
<name>D0MHX5_RHOM4</name>
<dbReference type="GO" id="GO:0004109">
    <property type="term" value="F:coproporphyrinogen oxidase activity"/>
    <property type="evidence" value="ECO:0007669"/>
    <property type="project" value="UniProtKB-EC"/>
</dbReference>
<evidence type="ECO:0000256" key="6">
    <source>
        <dbReference type="ARBA" id="ARBA00023133"/>
    </source>
</evidence>
<dbReference type="GO" id="GO:0005737">
    <property type="term" value="C:cytoplasm"/>
    <property type="evidence" value="ECO:0007669"/>
    <property type="project" value="TreeGrafter"/>
</dbReference>
<evidence type="ECO:0000256" key="4">
    <source>
        <dbReference type="ARBA" id="ARBA00012869"/>
    </source>
</evidence>
<comment type="subunit">
    <text evidence="3">Homodimer.</text>
</comment>
<dbReference type="Gene3D" id="3.40.1500.10">
    <property type="entry name" value="Coproporphyrinogen III oxidase, aerobic"/>
    <property type="match status" value="1"/>
</dbReference>
<evidence type="ECO:0000256" key="7">
    <source>
        <dbReference type="ARBA" id="ARBA00023244"/>
    </source>
</evidence>
<dbReference type="Proteomes" id="UP000002221">
    <property type="component" value="Chromosome"/>
</dbReference>
<dbReference type="NCBIfam" id="NF003727">
    <property type="entry name" value="PRK05330.1"/>
    <property type="match status" value="1"/>
</dbReference>
<accession>D0MHX5</accession>
<dbReference type="PANTHER" id="PTHR10755">
    <property type="entry name" value="COPROPORPHYRINOGEN III OXIDASE, MITOCHONDRIAL"/>
    <property type="match status" value="1"/>
</dbReference>
<dbReference type="Pfam" id="PF01218">
    <property type="entry name" value="Coprogen_oxidas"/>
    <property type="match status" value="1"/>
</dbReference>
<dbReference type="InterPro" id="IPR018375">
    <property type="entry name" value="Coprogen_oxidase_CS"/>
</dbReference>
<evidence type="ECO:0000313" key="8">
    <source>
        <dbReference type="EMBL" id="ACY48083.1"/>
    </source>
</evidence>
<dbReference type="InterPro" id="IPR001260">
    <property type="entry name" value="Coprogen_oxidase_aer"/>
</dbReference>
<evidence type="ECO:0000256" key="2">
    <source>
        <dbReference type="ARBA" id="ARBA00010644"/>
    </source>
</evidence>
<dbReference type="EMBL" id="CP001807">
    <property type="protein sequence ID" value="ACY48083.1"/>
    <property type="molecule type" value="Genomic_DNA"/>
</dbReference>
<dbReference type="KEGG" id="rmr:Rmar_1193"/>
<dbReference type="PANTHER" id="PTHR10755:SF0">
    <property type="entry name" value="OXYGEN-DEPENDENT COPROPORPHYRINOGEN-III OXIDASE, MITOCHONDRIAL"/>
    <property type="match status" value="1"/>
</dbReference>
<keyword evidence="5 8" id="KW-0560">Oxidoreductase</keyword>
<dbReference type="STRING" id="518766.Rmar_1193"/>
<organism evidence="8 9">
    <name type="scientific">Rhodothermus marinus (strain ATCC 43812 / DSM 4252 / R-10)</name>
    <name type="common">Rhodothermus obamensis</name>
    <dbReference type="NCBI Taxonomy" id="518766"/>
    <lineage>
        <taxon>Bacteria</taxon>
        <taxon>Pseudomonadati</taxon>
        <taxon>Rhodothermota</taxon>
        <taxon>Rhodothermia</taxon>
        <taxon>Rhodothermales</taxon>
        <taxon>Rhodothermaceae</taxon>
        <taxon>Rhodothermus</taxon>
    </lineage>
</organism>
<reference evidence="8 9" key="1">
    <citation type="journal article" date="2009" name="Stand. Genomic Sci.">
        <title>Complete genome sequence of Rhodothermus marinus type strain (R-10).</title>
        <authorList>
            <person name="Nolan M."/>
            <person name="Tindall B.J."/>
            <person name="Pomrenke H."/>
            <person name="Lapidus A."/>
            <person name="Copeland A."/>
            <person name="Glavina Del Rio T."/>
            <person name="Lucas S."/>
            <person name="Chen F."/>
            <person name="Tice H."/>
            <person name="Cheng J.F."/>
            <person name="Saunders E."/>
            <person name="Han C."/>
            <person name="Bruce D."/>
            <person name="Goodwin L."/>
            <person name="Chain P."/>
            <person name="Pitluck S."/>
            <person name="Ovchinikova G."/>
            <person name="Pati A."/>
            <person name="Ivanova N."/>
            <person name="Mavromatis K."/>
            <person name="Chen A."/>
            <person name="Palaniappan K."/>
            <person name="Land M."/>
            <person name="Hauser L."/>
            <person name="Chang Y.J."/>
            <person name="Jeffries C.D."/>
            <person name="Brettin T."/>
            <person name="Goker M."/>
            <person name="Bristow J."/>
            <person name="Eisen J.A."/>
            <person name="Markowitz V."/>
            <person name="Hugenholtz P."/>
            <person name="Kyrpides N.C."/>
            <person name="Klenk H.P."/>
            <person name="Detter J.C."/>
        </authorList>
    </citation>
    <scope>NUCLEOTIDE SEQUENCE [LARGE SCALE GENOMIC DNA]</scope>
    <source>
        <strain evidence="9">ATCC 43812 / DSM 4252 / R-10</strain>
    </source>
</reference>
<dbReference type="eggNOG" id="COG0408">
    <property type="taxonomic scope" value="Bacteria"/>
</dbReference>
<keyword evidence="9" id="KW-1185">Reference proteome</keyword>
<dbReference type="GO" id="GO:0006782">
    <property type="term" value="P:protoporphyrinogen IX biosynthetic process"/>
    <property type="evidence" value="ECO:0007669"/>
    <property type="project" value="TreeGrafter"/>
</dbReference>
<keyword evidence="7" id="KW-0627">Porphyrin biosynthesis</keyword>
<gene>
    <name evidence="8" type="ordered locus">Rmar_1193</name>
</gene>
<dbReference type="AlphaFoldDB" id="D0MHX5"/>
<comment type="similarity">
    <text evidence="2">Belongs to the aerobic coproporphyrinogen-III oxidase family.</text>
</comment>